<comment type="caution">
    <text evidence="2">The sequence shown here is derived from an EMBL/GenBank/DDBJ whole genome shotgun (WGS) entry which is preliminary data.</text>
</comment>
<feature type="compositionally biased region" description="Acidic residues" evidence="1">
    <location>
        <begin position="210"/>
        <end position="224"/>
    </location>
</feature>
<sequence length="224" mass="25842">MFNEIRKHSKKHNKIRKHGKKDNIRSLHGALRNLLNKEKLPRHTTKSKSPNNNRDDIIYIRSKENILIPKLSDDEVMQRHKKADENMKNVWSNIIQKYEQMDDSKGDLIDLHTGEIIEDNGHVRDLAQLGFLEQSNTTYKSTFNDIFPEQPEEEEIIKTPKVQGDNGADAVDDNDDGEYLRESNEAEANSVWADVESDDNHSDTSSSDFVQEEEEDDDDKIPSP</sequence>
<organism evidence="2 3">
    <name type="scientific">Maudiozyma exigua</name>
    <name type="common">Yeast</name>
    <name type="synonym">Kazachstania exigua</name>
    <dbReference type="NCBI Taxonomy" id="34358"/>
    <lineage>
        <taxon>Eukaryota</taxon>
        <taxon>Fungi</taxon>
        <taxon>Dikarya</taxon>
        <taxon>Ascomycota</taxon>
        <taxon>Saccharomycotina</taxon>
        <taxon>Saccharomycetes</taxon>
        <taxon>Saccharomycetales</taxon>
        <taxon>Saccharomycetaceae</taxon>
        <taxon>Maudiozyma</taxon>
    </lineage>
</organism>
<gene>
    <name evidence="2" type="ORF">C6P45_001351</name>
</gene>
<feature type="region of interest" description="Disordered" evidence="1">
    <location>
        <begin position="1"/>
        <end position="54"/>
    </location>
</feature>
<feature type="region of interest" description="Disordered" evidence="1">
    <location>
        <begin position="158"/>
        <end position="224"/>
    </location>
</feature>
<evidence type="ECO:0000313" key="3">
    <source>
        <dbReference type="Proteomes" id="UP000750334"/>
    </source>
</evidence>
<proteinExistence type="predicted"/>
<dbReference type="GO" id="GO:0042393">
    <property type="term" value="F:histone binding"/>
    <property type="evidence" value="ECO:0007669"/>
    <property type="project" value="InterPro"/>
</dbReference>
<name>A0A9P6WDA6_MAUEX</name>
<keyword evidence="3" id="KW-1185">Reference proteome</keyword>
<dbReference type="Gene3D" id="6.10.250.2010">
    <property type="match status" value="1"/>
</dbReference>
<dbReference type="Proteomes" id="UP000750334">
    <property type="component" value="Unassembled WGS sequence"/>
</dbReference>
<dbReference type="EMBL" id="PUHR01000016">
    <property type="protein sequence ID" value="KAG0671064.1"/>
    <property type="molecule type" value="Genomic_DNA"/>
</dbReference>
<evidence type="ECO:0008006" key="4">
    <source>
        <dbReference type="Google" id="ProtNLM"/>
    </source>
</evidence>
<dbReference type="OrthoDB" id="2420608at2759"/>
<dbReference type="GO" id="GO:0005634">
    <property type="term" value="C:nucleus"/>
    <property type="evidence" value="ECO:0007669"/>
    <property type="project" value="InterPro"/>
</dbReference>
<evidence type="ECO:0000256" key="1">
    <source>
        <dbReference type="SAM" id="MobiDB-lite"/>
    </source>
</evidence>
<dbReference type="Pfam" id="PF10384">
    <property type="entry name" value="Scm3"/>
    <property type="match status" value="1"/>
</dbReference>
<accession>A0A9P6WDA6</accession>
<feature type="compositionally biased region" description="Basic residues" evidence="1">
    <location>
        <begin position="7"/>
        <end position="20"/>
    </location>
</feature>
<reference evidence="2 3" key="1">
    <citation type="submission" date="2020-11" db="EMBL/GenBank/DDBJ databases">
        <title>Kefir isolates.</title>
        <authorList>
            <person name="Marcisauskas S."/>
            <person name="Kim Y."/>
            <person name="Blasche S."/>
        </authorList>
    </citation>
    <scope>NUCLEOTIDE SEQUENCE [LARGE SCALE GENOMIC DNA]</scope>
    <source>
        <strain evidence="2 3">OG2</strain>
    </source>
</reference>
<dbReference type="AlphaFoldDB" id="A0A9P6WDA6"/>
<evidence type="ECO:0000313" key="2">
    <source>
        <dbReference type="EMBL" id="KAG0671064.1"/>
    </source>
</evidence>
<protein>
    <recommendedName>
        <fullName evidence="4">Protein SCM3</fullName>
    </recommendedName>
</protein>
<dbReference type="InterPro" id="IPR018465">
    <property type="entry name" value="Scm3/HJURP"/>
</dbReference>